<comment type="similarity">
    <text evidence="1">Belongs to the V-ATPase E subunit family.</text>
</comment>
<accession>A0A7C4BDY9</accession>
<keyword evidence="6" id="KW-0472">Membrane</keyword>
<dbReference type="Pfam" id="PF01991">
    <property type="entry name" value="vATP-synt_E"/>
    <property type="match status" value="1"/>
</dbReference>
<dbReference type="Gene3D" id="1.20.5.620">
    <property type="entry name" value="F1F0 ATP synthase subunit B, membrane domain"/>
    <property type="match status" value="1"/>
</dbReference>
<evidence type="ECO:0000256" key="6">
    <source>
        <dbReference type="ARBA" id="ARBA00023136"/>
    </source>
</evidence>
<dbReference type="GO" id="GO:0033178">
    <property type="term" value="C:proton-transporting two-sector ATPase complex, catalytic domain"/>
    <property type="evidence" value="ECO:0007669"/>
    <property type="project" value="InterPro"/>
</dbReference>
<proteinExistence type="inferred from homology"/>
<gene>
    <name evidence="9" type="ORF">ENV14_06495</name>
</gene>
<dbReference type="GO" id="GO:0046961">
    <property type="term" value="F:proton-transporting ATPase activity, rotational mechanism"/>
    <property type="evidence" value="ECO:0007669"/>
    <property type="project" value="InterPro"/>
</dbReference>
<keyword evidence="2" id="KW-0813">Transport</keyword>
<evidence type="ECO:0000256" key="8">
    <source>
        <dbReference type="SAM" id="Coils"/>
    </source>
</evidence>
<comment type="caution">
    <text evidence="9">The sequence shown here is derived from an EMBL/GenBank/DDBJ whole genome shotgun (WGS) entry which is preliminary data.</text>
</comment>
<dbReference type="GO" id="GO:0006754">
    <property type="term" value="P:ATP biosynthetic process"/>
    <property type="evidence" value="ECO:0007669"/>
    <property type="project" value="UniProtKB-KW"/>
</dbReference>
<feature type="coiled-coil region" evidence="8">
    <location>
        <begin position="8"/>
        <end position="46"/>
    </location>
</feature>
<keyword evidence="4" id="KW-0375">Hydrogen ion transport</keyword>
<dbReference type="InterPro" id="IPR038495">
    <property type="entry name" value="ATPase_E_C"/>
</dbReference>
<dbReference type="InterPro" id="IPR002842">
    <property type="entry name" value="ATPase_V1_Esu"/>
</dbReference>
<evidence type="ECO:0000256" key="7">
    <source>
        <dbReference type="ARBA" id="ARBA00023310"/>
    </source>
</evidence>
<evidence type="ECO:0000256" key="1">
    <source>
        <dbReference type="ARBA" id="ARBA00005901"/>
    </source>
</evidence>
<dbReference type="AlphaFoldDB" id="A0A7C4BDY9"/>
<keyword evidence="5" id="KW-0406">Ion transport</keyword>
<evidence type="ECO:0000256" key="2">
    <source>
        <dbReference type="ARBA" id="ARBA00022448"/>
    </source>
</evidence>
<name>A0A7C4BDY9_9CREN</name>
<keyword evidence="3" id="KW-1003">Cell membrane</keyword>
<evidence type="ECO:0000256" key="5">
    <source>
        <dbReference type="ARBA" id="ARBA00023065"/>
    </source>
</evidence>
<keyword evidence="7" id="KW-0066">ATP synthesis</keyword>
<dbReference type="EMBL" id="DTFF01000052">
    <property type="protein sequence ID" value="HGI88017.1"/>
    <property type="molecule type" value="Genomic_DNA"/>
</dbReference>
<evidence type="ECO:0000313" key="9">
    <source>
        <dbReference type="EMBL" id="HGI88017.1"/>
    </source>
</evidence>
<dbReference type="SUPFAM" id="SSF160527">
    <property type="entry name" value="V-type ATPase subunit E-like"/>
    <property type="match status" value="1"/>
</dbReference>
<keyword evidence="8" id="KW-0175">Coiled coil</keyword>
<organism evidence="9">
    <name type="scientific">Ignisphaera aggregans</name>
    <dbReference type="NCBI Taxonomy" id="334771"/>
    <lineage>
        <taxon>Archaea</taxon>
        <taxon>Thermoproteota</taxon>
        <taxon>Thermoprotei</taxon>
        <taxon>Desulfurococcales</taxon>
        <taxon>Desulfurococcaceae</taxon>
        <taxon>Ignisphaera</taxon>
    </lineage>
</organism>
<sequence length="195" mass="22047">MSVEELRKAVLEKARREAEAILSRAEEEARRIVTEAEQKKRALVEEHKARIASELNPEVRLAEVRYKARIVIAEAKSSLIKEINDAVVTLLNGMPREKRLESLKKLVDEALQEVLSSVGRVSEVVVRLSQQDMEFANVIKSYIEERHGARVAKIEKAEIIGGVVVECLNGSVAIDNSYDERLRKALRNVLPQLLR</sequence>
<evidence type="ECO:0000256" key="4">
    <source>
        <dbReference type="ARBA" id="ARBA00022781"/>
    </source>
</evidence>
<reference evidence="9" key="1">
    <citation type="journal article" date="2020" name="mSystems">
        <title>Genome- and Community-Level Interaction Insights into Carbon Utilization and Element Cycling Functions of Hydrothermarchaeota in Hydrothermal Sediment.</title>
        <authorList>
            <person name="Zhou Z."/>
            <person name="Liu Y."/>
            <person name="Xu W."/>
            <person name="Pan J."/>
            <person name="Luo Z.H."/>
            <person name="Li M."/>
        </authorList>
    </citation>
    <scope>NUCLEOTIDE SEQUENCE [LARGE SCALE GENOMIC DNA]</scope>
    <source>
        <strain evidence="9">SpSt-732</strain>
    </source>
</reference>
<dbReference type="Gene3D" id="3.30.2320.30">
    <property type="entry name" value="ATP synthase, E subunit, C-terminal"/>
    <property type="match status" value="1"/>
</dbReference>
<protein>
    <submittedName>
        <fullName evidence="9">Uncharacterized protein</fullName>
    </submittedName>
</protein>
<evidence type="ECO:0000256" key="3">
    <source>
        <dbReference type="ARBA" id="ARBA00022475"/>
    </source>
</evidence>